<name>A0AAN8X2D7_HALRR</name>
<organism evidence="1 2">
    <name type="scientific">Halocaridina rubra</name>
    <name type="common">Hawaiian red shrimp</name>
    <dbReference type="NCBI Taxonomy" id="373956"/>
    <lineage>
        <taxon>Eukaryota</taxon>
        <taxon>Metazoa</taxon>
        <taxon>Ecdysozoa</taxon>
        <taxon>Arthropoda</taxon>
        <taxon>Crustacea</taxon>
        <taxon>Multicrustacea</taxon>
        <taxon>Malacostraca</taxon>
        <taxon>Eumalacostraca</taxon>
        <taxon>Eucarida</taxon>
        <taxon>Decapoda</taxon>
        <taxon>Pleocyemata</taxon>
        <taxon>Caridea</taxon>
        <taxon>Atyoidea</taxon>
        <taxon>Atyidae</taxon>
        <taxon>Halocaridina</taxon>
    </lineage>
</organism>
<accession>A0AAN8X2D7</accession>
<keyword evidence="2" id="KW-1185">Reference proteome</keyword>
<gene>
    <name evidence="1" type="ORF">SK128_024638</name>
</gene>
<dbReference type="Proteomes" id="UP001381693">
    <property type="component" value="Unassembled WGS sequence"/>
</dbReference>
<proteinExistence type="predicted"/>
<feature type="non-terminal residue" evidence="1">
    <location>
        <position position="1"/>
    </location>
</feature>
<comment type="caution">
    <text evidence="1">The sequence shown here is derived from an EMBL/GenBank/DDBJ whole genome shotgun (WGS) entry which is preliminary data.</text>
</comment>
<protein>
    <submittedName>
        <fullName evidence="1">Uncharacterized protein</fullName>
    </submittedName>
</protein>
<sequence length="91" mass="9635">GGSSRPYLPYRSDQLSPGQQVKILAPGGGVAVARVITNQRSVFLCGRDYHPSSGLISPAAITVVLLSEPNRLQGTVVTVPIDKVLLAWPRA</sequence>
<evidence type="ECO:0000313" key="1">
    <source>
        <dbReference type="EMBL" id="KAK7070805.1"/>
    </source>
</evidence>
<evidence type="ECO:0000313" key="2">
    <source>
        <dbReference type="Proteomes" id="UP001381693"/>
    </source>
</evidence>
<dbReference type="EMBL" id="JAXCGZ010015232">
    <property type="protein sequence ID" value="KAK7070805.1"/>
    <property type="molecule type" value="Genomic_DNA"/>
</dbReference>
<dbReference type="AlphaFoldDB" id="A0AAN8X2D7"/>
<reference evidence="1 2" key="1">
    <citation type="submission" date="2023-11" db="EMBL/GenBank/DDBJ databases">
        <title>Halocaridina rubra genome assembly.</title>
        <authorList>
            <person name="Smith C."/>
        </authorList>
    </citation>
    <scope>NUCLEOTIDE SEQUENCE [LARGE SCALE GENOMIC DNA]</scope>
    <source>
        <strain evidence="1">EP-1</strain>
        <tissue evidence="1">Whole</tissue>
    </source>
</reference>